<dbReference type="GeneID" id="90449464"/>
<dbReference type="Proteomes" id="UP001492541">
    <property type="component" value="Chromosome"/>
</dbReference>
<proteinExistence type="predicted"/>
<dbReference type="RefSeq" id="WP_193808201.1">
    <property type="nucleotide sequence ID" value="NZ_CP087714.1"/>
</dbReference>
<gene>
    <name evidence="3" type="ORF">LPQ35_07205</name>
</gene>
<evidence type="ECO:0000256" key="1">
    <source>
        <dbReference type="SAM" id="Coils"/>
    </source>
</evidence>
<feature type="coiled-coil region" evidence="1">
    <location>
        <begin position="5"/>
        <end position="32"/>
    </location>
</feature>
<keyword evidence="4" id="KW-1185">Reference proteome</keyword>
<organism evidence="3 4">
    <name type="scientific">Geoglobus acetivorans</name>
    <dbReference type="NCBI Taxonomy" id="565033"/>
    <lineage>
        <taxon>Archaea</taxon>
        <taxon>Methanobacteriati</taxon>
        <taxon>Methanobacteriota</taxon>
        <taxon>Archaeoglobi</taxon>
        <taxon>Archaeoglobales</taxon>
        <taxon>Archaeoglobaceae</taxon>
        <taxon>Geoglobus</taxon>
    </lineage>
</organism>
<accession>A0ABZ3H2L1</accession>
<protein>
    <submittedName>
        <fullName evidence="3">Uncharacterized protein</fullName>
    </submittedName>
</protein>
<reference evidence="3 4" key="1">
    <citation type="submission" date="2021-11" db="EMBL/GenBank/DDBJ databases">
        <title>Whole genome of Geoglobus acetivorans.</title>
        <authorList>
            <person name="Liu D."/>
        </authorList>
    </citation>
    <scope>NUCLEOTIDE SEQUENCE [LARGE SCALE GENOMIC DNA]</scope>
    <source>
        <strain evidence="3 4">SBH6</strain>
    </source>
</reference>
<evidence type="ECO:0000313" key="3">
    <source>
        <dbReference type="EMBL" id="XAT63043.1"/>
    </source>
</evidence>
<sequence>MGRSVASVRLQLNDLIAKIERAKSLMKKEERIYADRIIDSIKKRYAVCYLAFDSAEEAALFSVAVELMRMMDNADSGRLFSKEGSEPVAEGKEGKEEIHQA</sequence>
<dbReference type="EMBL" id="CP087714">
    <property type="protein sequence ID" value="XAT63043.1"/>
    <property type="molecule type" value="Genomic_DNA"/>
</dbReference>
<name>A0ABZ3H2L1_GEOAI</name>
<evidence type="ECO:0000256" key="2">
    <source>
        <dbReference type="SAM" id="MobiDB-lite"/>
    </source>
</evidence>
<feature type="compositionally biased region" description="Basic and acidic residues" evidence="2">
    <location>
        <begin position="80"/>
        <end position="101"/>
    </location>
</feature>
<evidence type="ECO:0000313" key="4">
    <source>
        <dbReference type="Proteomes" id="UP001492541"/>
    </source>
</evidence>
<feature type="region of interest" description="Disordered" evidence="2">
    <location>
        <begin position="78"/>
        <end position="101"/>
    </location>
</feature>
<keyword evidence="1" id="KW-0175">Coiled coil</keyword>